<keyword evidence="1" id="KW-1133">Transmembrane helix</keyword>
<keyword evidence="1" id="KW-0472">Membrane</keyword>
<sequence>QAGKPRMICSEDMNKGVVSTQARIEMIYAFFGIIIVLVIQGERSAFEIFLLLIISKFIFVTLMILFFSYLLEK</sequence>
<gene>
    <name evidence="2" type="ORF">METZ01_LOCUS511761</name>
</gene>
<name>A0A383EPX0_9ZZZZ</name>
<feature type="transmembrane region" description="Helical" evidence="1">
    <location>
        <begin position="20"/>
        <end position="39"/>
    </location>
</feature>
<evidence type="ECO:0000313" key="2">
    <source>
        <dbReference type="EMBL" id="SVE58907.1"/>
    </source>
</evidence>
<proteinExistence type="predicted"/>
<accession>A0A383EPX0</accession>
<keyword evidence="1" id="KW-0812">Transmembrane</keyword>
<dbReference type="EMBL" id="UINC01227845">
    <property type="protein sequence ID" value="SVE58907.1"/>
    <property type="molecule type" value="Genomic_DNA"/>
</dbReference>
<organism evidence="2">
    <name type="scientific">marine metagenome</name>
    <dbReference type="NCBI Taxonomy" id="408172"/>
    <lineage>
        <taxon>unclassified sequences</taxon>
        <taxon>metagenomes</taxon>
        <taxon>ecological metagenomes</taxon>
    </lineage>
</organism>
<reference evidence="2" key="1">
    <citation type="submission" date="2018-05" db="EMBL/GenBank/DDBJ databases">
        <authorList>
            <person name="Lanie J.A."/>
            <person name="Ng W.-L."/>
            <person name="Kazmierczak K.M."/>
            <person name="Andrzejewski T.M."/>
            <person name="Davidsen T.M."/>
            <person name="Wayne K.J."/>
            <person name="Tettelin H."/>
            <person name="Glass J.I."/>
            <person name="Rusch D."/>
            <person name="Podicherti R."/>
            <person name="Tsui H.-C.T."/>
            <person name="Winkler M.E."/>
        </authorList>
    </citation>
    <scope>NUCLEOTIDE SEQUENCE</scope>
</reference>
<feature type="non-terminal residue" evidence="2">
    <location>
        <position position="1"/>
    </location>
</feature>
<dbReference type="AlphaFoldDB" id="A0A383EPX0"/>
<protein>
    <submittedName>
        <fullName evidence="2">Uncharacterized protein</fullName>
    </submittedName>
</protein>
<evidence type="ECO:0000256" key="1">
    <source>
        <dbReference type="SAM" id="Phobius"/>
    </source>
</evidence>
<feature type="transmembrane region" description="Helical" evidence="1">
    <location>
        <begin position="48"/>
        <end position="71"/>
    </location>
</feature>